<keyword evidence="3" id="KW-1185">Reference proteome</keyword>
<reference evidence="2 3" key="1">
    <citation type="submission" date="2024-08" db="EMBL/GenBank/DDBJ databases">
        <title>Gnathostoma spinigerum genome.</title>
        <authorList>
            <person name="Gonzalez-Bertolin B."/>
            <person name="Monzon S."/>
            <person name="Zaballos A."/>
            <person name="Jimenez P."/>
            <person name="Dekumyoy P."/>
            <person name="Varona S."/>
            <person name="Cuesta I."/>
            <person name="Sumanam S."/>
            <person name="Adisakwattana P."/>
            <person name="Gasser R.B."/>
            <person name="Hernandez-Gonzalez A."/>
            <person name="Young N.D."/>
            <person name="Perteguer M.J."/>
        </authorList>
    </citation>
    <scope>NUCLEOTIDE SEQUENCE [LARGE SCALE GENOMIC DNA]</scope>
    <source>
        <strain evidence="2">AL3</strain>
        <tissue evidence="2">Liver</tissue>
    </source>
</reference>
<evidence type="ECO:0000256" key="1">
    <source>
        <dbReference type="SAM" id="Phobius"/>
    </source>
</evidence>
<evidence type="ECO:0000313" key="2">
    <source>
        <dbReference type="EMBL" id="MFH4977526.1"/>
    </source>
</evidence>
<dbReference type="Proteomes" id="UP001608902">
    <property type="component" value="Unassembled WGS sequence"/>
</dbReference>
<keyword evidence="1" id="KW-1133">Transmembrane helix</keyword>
<feature type="transmembrane region" description="Helical" evidence="1">
    <location>
        <begin position="89"/>
        <end position="110"/>
    </location>
</feature>
<organism evidence="2 3">
    <name type="scientific">Gnathostoma spinigerum</name>
    <dbReference type="NCBI Taxonomy" id="75299"/>
    <lineage>
        <taxon>Eukaryota</taxon>
        <taxon>Metazoa</taxon>
        <taxon>Ecdysozoa</taxon>
        <taxon>Nematoda</taxon>
        <taxon>Chromadorea</taxon>
        <taxon>Rhabditida</taxon>
        <taxon>Spirurina</taxon>
        <taxon>Gnathostomatomorpha</taxon>
        <taxon>Gnathostomatoidea</taxon>
        <taxon>Gnathostomatidae</taxon>
        <taxon>Gnathostoma</taxon>
    </lineage>
</organism>
<accession>A0ABD6ECY5</accession>
<comment type="caution">
    <text evidence="2">The sequence shown here is derived from an EMBL/GenBank/DDBJ whole genome shotgun (WGS) entry which is preliminary data.</text>
</comment>
<proteinExistence type="predicted"/>
<keyword evidence="1" id="KW-0472">Membrane</keyword>
<name>A0ABD6ECY5_9BILA</name>
<evidence type="ECO:0000313" key="3">
    <source>
        <dbReference type="Proteomes" id="UP001608902"/>
    </source>
</evidence>
<keyword evidence="1" id="KW-0812">Transmembrane</keyword>
<sequence>MSAVPLSDSNSSSLSDYLSPIHSSLSLNAIRFQRKYSQEEMYERERSPLVNMPTSLIPPIRLPIYKPTPKPQQKSTTSDLVGAFELLDYIIIVLIILLLLVGTGVLVYIFTL</sequence>
<dbReference type="EMBL" id="JBGFUD010002373">
    <property type="protein sequence ID" value="MFH4977526.1"/>
    <property type="molecule type" value="Genomic_DNA"/>
</dbReference>
<dbReference type="AlphaFoldDB" id="A0ABD6ECY5"/>
<gene>
    <name evidence="2" type="ORF">AB6A40_004235</name>
</gene>
<protein>
    <submittedName>
        <fullName evidence="2">Uncharacterized protein</fullName>
    </submittedName>
</protein>